<dbReference type="InterPro" id="IPR008271">
    <property type="entry name" value="Ser/Thr_kinase_AS"/>
</dbReference>
<keyword evidence="5" id="KW-0698">rRNA processing</keyword>
<evidence type="ECO:0000256" key="8">
    <source>
        <dbReference type="ARBA" id="ARBA00023242"/>
    </source>
</evidence>
<keyword evidence="7" id="KW-0694">RNA-binding</keyword>
<evidence type="ECO:0000256" key="2">
    <source>
        <dbReference type="ARBA" id="ARBA00009801"/>
    </source>
</evidence>
<dbReference type="InterPro" id="IPR040309">
    <property type="entry name" value="Naf1"/>
</dbReference>
<dbReference type="InterPro" id="IPR007504">
    <property type="entry name" value="H/ACA_rnp_Gar1/Naf1"/>
</dbReference>
<keyword evidence="8" id="KW-0539">Nucleus</keyword>
<dbReference type="eggNOG" id="KOG1164">
    <property type="taxonomic scope" value="Eukaryota"/>
</dbReference>
<dbReference type="InterPro" id="IPR000719">
    <property type="entry name" value="Prot_kinase_dom"/>
</dbReference>
<evidence type="ECO:0000313" key="13">
    <source>
        <dbReference type="Proteomes" id="UP000014500"/>
    </source>
</evidence>
<evidence type="ECO:0000256" key="7">
    <source>
        <dbReference type="ARBA" id="ARBA00022884"/>
    </source>
</evidence>
<evidence type="ECO:0000256" key="9">
    <source>
        <dbReference type="SAM" id="MobiDB-lite"/>
    </source>
</evidence>
<evidence type="ECO:0000256" key="1">
    <source>
        <dbReference type="ARBA" id="ARBA00004123"/>
    </source>
</evidence>
<dbReference type="GO" id="GO:0000493">
    <property type="term" value="P:box H/ACA snoRNP assembly"/>
    <property type="evidence" value="ECO:0007669"/>
    <property type="project" value="InterPro"/>
</dbReference>
<feature type="compositionally biased region" description="Low complexity" evidence="9">
    <location>
        <begin position="503"/>
        <end position="519"/>
    </location>
</feature>
<dbReference type="Proteomes" id="UP000014500">
    <property type="component" value="Unassembled WGS sequence"/>
</dbReference>
<dbReference type="AlphaFoldDB" id="T1JIQ5"/>
<evidence type="ECO:0000259" key="11">
    <source>
        <dbReference type="PROSITE" id="PS50011"/>
    </source>
</evidence>
<dbReference type="GO" id="GO:0003723">
    <property type="term" value="F:RNA binding"/>
    <property type="evidence" value="ECO:0007669"/>
    <property type="project" value="UniProtKB-KW"/>
</dbReference>
<evidence type="ECO:0000256" key="6">
    <source>
        <dbReference type="ARBA" id="ARBA00022553"/>
    </source>
</evidence>
<dbReference type="GO" id="GO:0001522">
    <property type="term" value="P:pseudouridine synthesis"/>
    <property type="evidence" value="ECO:0007669"/>
    <property type="project" value="InterPro"/>
</dbReference>
<protein>
    <recommendedName>
        <fullName evidence="3">H/ACA ribonucleoprotein complex non-core subunit NAF1</fullName>
    </recommendedName>
</protein>
<dbReference type="GO" id="GO:0004672">
    <property type="term" value="F:protein kinase activity"/>
    <property type="evidence" value="ECO:0007669"/>
    <property type="project" value="InterPro"/>
</dbReference>
<name>T1JIQ5_STRMM</name>
<organism evidence="12 13">
    <name type="scientific">Strigamia maritima</name>
    <name type="common">European centipede</name>
    <name type="synonym">Geophilus maritimus</name>
    <dbReference type="NCBI Taxonomy" id="126957"/>
    <lineage>
        <taxon>Eukaryota</taxon>
        <taxon>Metazoa</taxon>
        <taxon>Ecdysozoa</taxon>
        <taxon>Arthropoda</taxon>
        <taxon>Myriapoda</taxon>
        <taxon>Chilopoda</taxon>
        <taxon>Pleurostigmophora</taxon>
        <taxon>Geophilomorpha</taxon>
        <taxon>Linotaeniidae</taxon>
        <taxon>Strigamia</taxon>
    </lineage>
</organism>
<keyword evidence="6" id="KW-0597">Phosphoprotein</keyword>
<dbReference type="Pfam" id="PF04410">
    <property type="entry name" value="Gar1"/>
    <property type="match status" value="1"/>
</dbReference>
<accession>T1JIQ5</accession>
<dbReference type="InterPro" id="IPR011009">
    <property type="entry name" value="Kinase-like_dom_sf"/>
</dbReference>
<dbReference type="GO" id="GO:0005732">
    <property type="term" value="C:sno(s)RNA-containing ribonucleoprotein complex"/>
    <property type="evidence" value="ECO:0007669"/>
    <property type="project" value="InterPro"/>
</dbReference>
<reference evidence="13" key="1">
    <citation type="submission" date="2011-05" db="EMBL/GenBank/DDBJ databases">
        <authorList>
            <person name="Richards S.R."/>
            <person name="Qu J."/>
            <person name="Jiang H."/>
            <person name="Jhangiani S.N."/>
            <person name="Agravi P."/>
            <person name="Goodspeed R."/>
            <person name="Gross S."/>
            <person name="Mandapat C."/>
            <person name="Jackson L."/>
            <person name="Mathew T."/>
            <person name="Pu L."/>
            <person name="Thornton R."/>
            <person name="Saada N."/>
            <person name="Wilczek-Boney K.B."/>
            <person name="Lee S."/>
            <person name="Kovar C."/>
            <person name="Wu Y."/>
            <person name="Scherer S.E."/>
            <person name="Worley K.C."/>
            <person name="Muzny D.M."/>
            <person name="Gibbs R."/>
        </authorList>
    </citation>
    <scope>NUCLEOTIDE SEQUENCE</scope>
    <source>
        <strain evidence="13">Brora</strain>
    </source>
</reference>
<dbReference type="eggNOG" id="KOG2236">
    <property type="taxonomic scope" value="Eukaryota"/>
</dbReference>
<dbReference type="Pfam" id="PF00069">
    <property type="entry name" value="Pkinase"/>
    <property type="match status" value="1"/>
</dbReference>
<dbReference type="PANTHER" id="PTHR31633:SF1">
    <property type="entry name" value="H_ACA RIBONUCLEOPROTEIN COMPLEX NON-CORE SUBUNIT NAF1"/>
    <property type="match status" value="1"/>
</dbReference>
<comment type="similarity">
    <text evidence="2">Belongs to the NAF1 family.</text>
</comment>
<evidence type="ECO:0000313" key="12">
    <source>
        <dbReference type="EnsemblMetazoa" id="SMAR013736-PA"/>
    </source>
</evidence>
<dbReference type="HOGENOM" id="CLU_308447_0_0_1"/>
<dbReference type="Gene3D" id="2.40.10.230">
    <property type="entry name" value="Probable tRNA pseudouridine synthase domain"/>
    <property type="match status" value="1"/>
</dbReference>
<sequence>MSQEEIQDDDVYEHFPEKLVLTDLFCQRWTLVESMCVGSVGEIYSASTECDCLMSVGSLQLQEIDVRYRPDNPHAEYVIKVERSVRLMERKIYLEIGYIEKIEQWKEKRGLKFLGMPELISYGFHKFNKKGYQFFVLERLGKNLQTFLTESGIFSDKTVLNLGIQILNVLEYIHDGGFVHRDIKASNLLVDPKCSDQVYLVDFGISRPYLQFGGTHFPDKPNVFWADEHEGTLEFTSRDAHAARFSRRGDLEILAYNMLKWSSGKLPWDTEAKEKNNEAVVNKKIKCLGDITNLFTECYGSATPCPGLEQLFNYMVNLDFDEAPLYDDCRQFLREGLGTAEFVTPRVHTDSAKVIRIIMEMSKYSECVNNSEEKTNVVANETNNSVPKTVVDGSISEIFSTVCEQIYTNQVELNKTSEIDVPLVVSATNEVVNEIISELFYTVCERIENNLNDKYTKQSSVNSVIPMDTEMNPTEPANIKIKQGFLVPYELSSDSDTEDSESDSASSTSESDSTSSAEELVSDSEDDTIVFKNGQSNKTAFKPIKTRGELGLEDLPPIEHLQISAEGCKLVIIGHVHSIVDTLVAIHSCRGAATLGEDSHLFAEDGSLLGQIFDIFGNTQDPYYAIRFNNTQEIEDKCIKIGDKVYYAPENTSLYTTIFAEEIRKLISSNRGSDASWEDNNEPPDHIIEYSDDECERLAKKRINQNEARMGVKRLCRRGKNGNNHILRGYLMLIPFYGIRFSGLFSHVRRLRMQHFHNFQVLFHFQCNQTRTEYHSSESQRHRLNFMRRLSCKQYKLVYKAKHSKMASHGNESHRFIKTNCKYPFVLKGKLRRSNMKPVPHIKKQANLDPLKCENSLFPPETNQILSSTDTELSSSQDSVYEKSILSHTMMTLRRYPPELVISLLLLVVLAGYILILNTYNTYGSPVVSRLLGNRTKLPDFTLPNFEDLMRHDFKLH</sequence>
<dbReference type="InterPro" id="IPR038664">
    <property type="entry name" value="Gar1/Naf1_Cbf5-bd_sf"/>
</dbReference>
<proteinExistence type="inferred from homology"/>
<keyword evidence="13" id="KW-1185">Reference proteome</keyword>
<dbReference type="PROSITE" id="PS00108">
    <property type="entry name" value="PROTEIN_KINASE_ST"/>
    <property type="match status" value="1"/>
</dbReference>
<dbReference type="GO" id="GO:0005634">
    <property type="term" value="C:nucleus"/>
    <property type="evidence" value="ECO:0007669"/>
    <property type="project" value="UniProtKB-SubCell"/>
</dbReference>
<dbReference type="Gene3D" id="1.10.510.10">
    <property type="entry name" value="Transferase(Phosphotransferase) domain 1"/>
    <property type="match status" value="1"/>
</dbReference>
<reference evidence="12" key="2">
    <citation type="submission" date="2015-02" db="UniProtKB">
        <authorList>
            <consortium name="EnsemblMetazoa"/>
        </authorList>
    </citation>
    <scope>IDENTIFICATION</scope>
</reference>
<dbReference type="EnsemblMetazoa" id="SMAR013736-RA">
    <property type="protein sequence ID" value="SMAR013736-PA"/>
    <property type="gene ID" value="SMAR013736"/>
</dbReference>
<dbReference type="SUPFAM" id="SSF50447">
    <property type="entry name" value="Translation proteins"/>
    <property type="match status" value="1"/>
</dbReference>
<feature type="transmembrane region" description="Helical" evidence="10">
    <location>
        <begin position="900"/>
        <end position="920"/>
    </location>
</feature>
<evidence type="ECO:0000256" key="10">
    <source>
        <dbReference type="SAM" id="Phobius"/>
    </source>
</evidence>
<keyword evidence="4" id="KW-0690">Ribosome biogenesis</keyword>
<evidence type="ECO:0000256" key="3">
    <source>
        <dbReference type="ARBA" id="ARBA00021438"/>
    </source>
</evidence>
<dbReference type="GO" id="GO:0006364">
    <property type="term" value="P:rRNA processing"/>
    <property type="evidence" value="ECO:0007669"/>
    <property type="project" value="UniProtKB-KW"/>
</dbReference>
<dbReference type="STRING" id="126957.T1JIQ5"/>
<dbReference type="PANTHER" id="PTHR31633">
    <property type="entry name" value="H/ACA RIBONUCLEOPROTEIN COMPLEX NON-CORE SUBUNIT NAF1"/>
    <property type="match status" value="1"/>
</dbReference>
<feature type="compositionally biased region" description="Acidic residues" evidence="9">
    <location>
        <begin position="493"/>
        <end position="502"/>
    </location>
</feature>
<evidence type="ECO:0000256" key="5">
    <source>
        <dbReference type="ARBA" id="ARBA00022552"/>
    </source>
</evidence>
<feature type="region of interest" description="Disordered" evidence="9">
    <location>
        <begin position="491"/>
        <end position="528"/>
    </location>
</feature>
<keyword evidence="10" id="KW-1133">Transmembrane helix</keyword>
<comment type="subcellular location">
    <subcellularLocation>
        <location evidence="1">Nucleus</location>
    </subcellularLocation>
</comment>
<dbReference type="InterPro" id="IPR009000">
    <property type="entry name" value="Transl_B-barrel_sf"/>
</dbReference>
<feature type="domain" description="Protein kinase" evidence="11">
    <location>
        <begin position="29"/>
        <end position="333"/>
    </location>
</feature>
<dbReference type="GO" id="GO:0005524">
    <property type="term" value="F:ATP binding"/>
    <property type="evidence" value="ECO:0007669"/>
    <property type="project" value="InterPro"/>
</dbReference>
<dbReference type="SMART" id="SM00220">
    <property type="entry name" value="S_TKc"/>
    <property type="match status" value="1"/>
</dbReference>
<keyword evidence="10" id="KW-0812">Transmembrane</keyword>
<dbReference type="PROSITE" id="PS50011">
    <property type="entry name" value="PROTEIN_KINASE_DOM"/>
    <property type="match status" value="1"/>
</dbReference>
<dbReference type="SUPFAM" id="SSF56112">
    <property type="entry name" value="Protein kinase-like (PK-like)"/>
    <property type="match status" value="1"/>
</dbReference>
<evidence type="ECO:0000256" key="4">
    <source>
        <dbReference type="ARBA" id="ARBA00022517"/>
    </source>
</evidence>
<feature type="transmembrane region" description="Helical" evidence="10">
    <location>
        <begin position="726"/>
        <end position="745"/>
    </location>
</feature>
<dbReference type="EMBL" id="JH432010">
    <property type="status" value="NOT_ANNOTATED_CDS"/>
    <property type="molecule type" value="Genomic_DNA"/>
</dbReference>
<keyword evidence="10" id="KW-0472">Membrane</keyword>